<accession>A0A935MZ95</accession>
<dbReference type="Proteomes" id="UP000739411">
    <property type="component" value="Unassembled WGS sequence"/>
</dbReference>
<name>A0A935MZ95_9RHOO</name>
<evidence type="ECO:0000256" key="1">
    <source>
        <dbReference type="SAM" id="MobiDB-lite"/>
    </source>
</evidence>
<comment type="caution">
    <text evidence="2">The sequence shown here is derived from an EMBL/GenBank/DDBJ whole genome shotgun (WGS) entry which is preliminary data.</text>
</comment>
<protein>
    <submittedName>
        <fullName evidence="2">Uncharacterized protein</fullName>
    </submittedName>
</protein>
<evidence type="ECO:0000313" key="2">
    <source>
        <dbReference type="EMBL" id="MBK7416151.1"/>
    </source>
</evidence>
<proteinExistence type="predicted"/>
<dbReference type="EMBL" id="JADJMS010000032">
    <property type="protein sequence ID" value="MBK7416151.1"/>
    <property type="molecule type" value="Genomic_DNA"/>
</dbReference>
<organism evidence="2 3">
    <name type="scientific">Candidatus Dechloromonas phosphorivorans</name>
    <dbReference type="NCBI Taxonomy" id="2899244"/>
    <lineage>
        <taxon>Bacteria</taxon>
        <taxon>Pseudomonadati</taxon>
        <taxon>Pseudomonadota</taxon>
        <taxon>Betaproteobacteria</taxon>
        <taxon>Rhodocyclales</taxon>
        <taxon>Azonexaceae</taxon>
        <taxon>Dechloromonas</taxon>
    </lineage>
</organism>
<evidence type="ECO:0000313" key="3">
    <source>
        <dbReference type="Proteomes" id="UP000739411"/>
    </source>
</evidence>
<reference evidence="2 3" key="1">
    <citation type="submission" date="2020-10" db="EMBL/GenBank/DDBJ databases">
        <title>Connecting structure to function with the recovery of over 1000 high-quality activated sludge metagenome-assembled genomes encoding full-length rRNA genes using long-read sequencing.</title>
        <authorList>
            <person name="Singleton C.M."/>
            <person name="Petriglieri F."/>
            <person name="Kristensen J.M."/>
            <person name="Kirkegaard R.H."/>
            <person name="Michaelsen T.Y."/>
            <person name="Andersen M.H."/>
            <person name="Karst S.M."/>
            <person name="Dueholm M.S."/>
            <person name="Nielsen P.H."/>
            <person name="Albertsen M."/>
        </authorList>
    </citation>
    <scope>NUCLEOTIDE SEQUENCE [LARGE SCALE GENOMIC DNA]</scope>
    <source>
        <strain evidence="2">EsbW_18-Q3-R4-48_BATAC.463</strain>
    </source>
</reference>
<dbReference type="AlphaFoldDB" id="A0A935MZ95"/>
<gene>
    <name evidence="2" type="ORF">IPJ38_14620</name>
</gene>
<sequence length="143" mass="16177">MTCFKAWLSRRGGQGNQEERAMLSQLREFLRRKGESAFSDWDRPANDTDKHAPGKPDRAGYRRSCLDGEGNDTQEFYIFNEAFRGVICKGYDAGAVGRLLVARGYCRKGSESGREWLVKENLPTEGRARVVHILPALFDSDDD</sequence>
<feature type="region of interest" description="Disordered" evidence="1">
    <location>
        <begin position="38"/>
        <end position="63"/>
    </location>
</feature>